<dbReference type="Gene3D" id="3.90.1180.10">
    <property type="entry name" value="Ribosomal protein L13"/>
    <property type="match status" value="1"/>
</dbReference>
<accession>F6UU76</accession>
<dbReference type="GO" id="GO:0003729">
    <property type="term" value="F:mRNA binding"/>
    <property type="evidence" value="ECO:0000318"/>
    <property type="project" value="GO_Central"/>
</dbReference>
<reference evidence="9" key="1">
    <citation type="journal article" date="2002" name="Science">
        <title>The draft genome of Ciona intestinalis: insights into chordate and vertebrate origins.</title>
        <authorList>
            <person name="Dehal P."/>
            <person name="Satou Y."/>
            <person name="Campbell R.K."/>
            <person name="Chapman J."/>
            <person name="Degnan B."/>
            <person name="De Tomaso A."/>
            <person name="Davidson B."/>
            <person name="Di Gregorio A."/>
            <person name="Gelpke M."/>
            <person name="Goodstein D.M."/>
            <person name="Harafuji N."/>
            <person name="Hastings K.E."/>
            <person name="Ho I."/>
            <person name="Hotta K."/>
            <person name="Huang W."/>
            <person name="Kawashima T."/>
            <person name="Lemaire P."/>
            <person name="Martinez D."/>
            <person name="Meinertzhagen I.A."/>
            <person name="Necula S."/>
            <person name="Nonaka M."/>
            <person name="Putnam N."/>
            <person name="Rash S."/>
            <person name="Saiga H."/>
            <person name="Satake M."/>
            <person name="Terry A."/>
            <person name="Yamada L."/>
            <person name="Wang H.G."/>
            <person name="Awazu S."/>
            <person name="Azumi K."/>
            <person name="Boore J."/>
            <person name="Branno M."/>
            <person name="Chin-Bow S."/>
            <person name="DeSantis R."/>
            <person name="Doyle S."/>
            <person name="Francino P."/>
            <person name="Keys D.N."/>
            <person name="Haga S."/>
            <person name="Hayashi H."/>
            <person name="Hino K."/>
            <person name="Imai K.S."/>
            <person name="Inaba K."/>
            <person name="Kano S."/>
            <person name="Kobayashi K."/>
            <person name="Kobayashi M."/>
            <person name="Lee B.I."/>
            <person name="Makabe K.W."/>
            <person name="Manohar C."/>
            <person name="Matassi G."/>
            <person name="Medina M."/>
            <person name="Mochizuki Y."/>
            <person name="Mount S."/>
            <person name="Morishita T."/>
            <person name="Miura S."/>
            <person name="Nakayama A."/>
            <person name="Nishizaka S."/>
            <person name="Nomoto H."/>
            <person name="Ohta F."/>
            <person name="Oishi K."/>
            <person name="Rigoutsos I."/>
            <person name="Sano M."/>
            <person name="Sasaki A."/>
            <person name="Sasakura Y."/>
            <person name="Shoguchi E."/>
            <person name="Shin-i T."/>
            <person name="Spagnuolo A."/>
            <person name="Stainier D."/>
            <person name="Suzuki M.M."/>
            <person name="Tassy O."/>
            <person name="Takatori N."/>
            <person name="Tokuoka M."/>
            <person name="Yagi K."/>
            <person name="Yoshizaki F."/>
            <person name="Wada S."/>
            <person name="Zhang C."/>
            <person name="Hyatt P.D."/>
            <person name="Larimer F."/>
            <person name="Detter C."/>
            <person name="Doggett N."/>
            <person name="Glavina T."/>
            <person name="Hawkins T."/>
            <person name="Richardson P."/>
            <person name="Lucas S."/>
            <person name="Kohara Y."/>
            <person name="Levine M."/>
            <person name="Satoh N."/>
            <person name="Rokhsar D.S."/>
        </authorList>
    </citation>
    <scope>NUCLEOTIDE SEQUENCE [LARGE SCALE GENOMIC DNA]</scope>
</reference>
<dbReference type="PANTHER" id="PTHR11545">
    <property type="entry name" value="RIBOSOMAL PROTEIN L13"/>
    <property type="match status" value="1"/>
</dbReference>
<dbReference type="InterPro" id="IPR005823">
    <property type="entry name" value="Ribosomal_uL13_bac-type"/>
</dbReference>
<dbReference type="Pfam" id="PF00572">
    <property type="entry name" value="Ribosomal_L13"/>
    <property type="match status" value="1"/>
</dbReference>
<dbReference type="eggNOG" id="KOG3203">
    <property type="taxonomic scope" value="Eukaryota"/>
</dbReference>
<organism evidence="8 9">
    <name type="scientific">Ciona intestinalis</name>
    <name type="common">Transparent sea squirt</name>
    <name type="synonym">Ascidia intestinalis</name>
    <dbReference type="NCBI Taxonomy" id="7719"/>
    <lineage>
        <taxon>Eukaryota</taxon>
        <taxon>Metazoa</taxon>
        <taxon>Chordata</taxon>
        <taxon>Tunicata</taxon>
        <taxon>Ascidiacea</taxon>
        <taxon>Phlebobranchia</taxon>
        <taxon>Cionidae</taxon>
        <taxon>Ciona</taxon>
    </lineage>
</organism>
<dbReference type="KEGG" id="cin:100187383"/>
<dbReference type="RefSeq" id="XP_004225510.1">
    <property type="nucleotide sequence ID" value="XM_004225462.4"/>
</dbReference>
<dbReference type="InterPro" id="IPR005822">
    <property type="entry name" value="Ribosomal_uL13"/>
</dbReference>
<dbReference type="GO" id="GO:0005840">
    <property type="term" value="C:ribosome"/>
    <property type="evidence" value="ECO:0000318"/>
    <property type="project" value="GO_Central"/>
</dbReference>
<evidence type="ECO:0000256" key="2">
    <source>
        <dbReference type="ARBA" id="ARBA00006227"/>
    </source>
</evidence>
<comment type="similarity">
    <text evidence="2">Belongs to the universal ribosomal protein uL13 family.</text>
</comment>
<dbReference type="InParanoid" id="A0A1W2W7E4"/>
<evidence type="ECO:0000256" key="5">
    <source>
        <dbReference type="ARBA" id="ARBA00023274"/>
    </source>
</evidence>
<accession>A0A1W2W7E4</accession>
<dbReference type="HAMAP" id="MF_01366">
    <property type="entry name" value="Ribosomal_uL13"/>
    <property type="match status" value="1"/>
</dbReference>
<protein>
    <recommendedName>
        <fullName evidence="6">Large ribosomal subunit protein uL13m</fullName>
    </recommendedName>
    <alternativeName>
        <fullName evidence="7">39S ribosomal protein L13, mitochondrial</fullName>
    </alternativeName>
</protein>
<dbReference type="GeneTree" id="ENSGT00390000001515"/>
<evidence type="ECO:0000313" key="8">
    <source>
        <dbReference type="Ensembl" id="ENSCINP00000011263.3"/>
    </source>
</evidence>
<keyword evidence="3" id="KW-0689">Ribosomal protein</keyword>
<dbReference type="OMA" id="HKPIYTP"/>
<reference evidence="8" key="2">
    <citation type="journal article" date="2008" name="Genome Biol.">
        <title>Improved genome assembly and evidence-based global gene model set for the chordate Ciona intestinalis: new insight into intron and operon populations.</title>
        <authorList>
            <person name="Satou Y."/>
            <person name="Mineta K."/>
            <person name="Ogasawara M."/>
            <person name="Sasakura Y."/>
            <person name="Shoguchi E."/>
            <person name="Ueno K."/>
            <person name="Yamada L."/>
            <person name="Matsumoto J."/>
            <person name="Wasserscheid J."/>
            <person name="Dewar K."/>
            <person name="Wiley G.B."/>
            <person name="Macmil S.L."/>
            <person name="Roe B.A."/>
            <person name="Zeller R.W."/>
            <person name="Hastings K.E."/>
            <person name="Lemaire P."/>
            <person name="Lindquist E."/>
            <person name="Endo T."/>
            <person name="Hotta K."/>
            <person name="Inaba K."/>
        </authorList>
    </citation>
    <scope>NUCLEOTIDE SEQUENCE [LARGE SCALE GENOMIC DNA]</scope>
    <source>
        <strain evidence="8">wild type</strain>
    </source>
</reference>
<dbReference type="PIRSF" id="PIRSF002181">
    <property type="entry name" value="Ribosomal_L13"/>
    <property type="match status" value="1"/>
</dbReference>
<dbReference type="EMBL" id="EAAA01000114">
    <property type="status" value="NOT_ANNOTATED_CDS"/>
    <property type="molecule type" value="Genomic_DNA"/>
</dbReference>
<dbReference type="Ensembl" id="ENSCINT00000011263.3">
    <property type="protein sequence ID" value="ENSCINP00000011263.3"/>
    <property type="gene ID" value="ENSCING00000005447.3"/>
</dbReference>
<dbReference type="AlphaFoldDB" id="A0A1W2W7E4"/>
<dbReference type="STRING" id="7719.ENSCINP00000011263"/>
<dbReference type="CDD" id="cd00392">
    <property type="entry name" value="Ribosomal_L13"/>
    <property type="match status" value="1"/>
</dbReference>
<evidence type="ECO:0000256" key="7">
    <source>
        <dbReference type="ARBA" id="ARBA00075605"/>
    </source>
</evidence>
<gene>
    <name evidence="8" type="primary">LOC100187383</name>
</gene>
<dbReference type="GO" id="GO:0003735">
    <property type="term" value="F:structural constituent of ribosome"/>
    <property type="evidence" value="ECO:0000318"/>
    <property type="project" value="GO_Central"/>
</dbReference>
<comment type="subcellular location">
    <subcellularLocation>
        <location evidence="1">Mitochondrion</location>
    </subcellularLocation>
</comment>
<dbReference type="FunFam" id="3.90.1180.10:FF:000030">
    <property type="entry name" value="39S ribosomal protein L13, mitochondrial"/>
    <property type="match status" value="1"/>
</dbReference>
<dbReference type="SUPFAM" id="SSF52161">
    <property type="entry name" value="Ribosomal protein L13"/>
    <property type="match status" value="1"/>
</dbReference>
<evidence type="ECO:0000256" key="1">
    <source>
        <dbReference type="ARBA" id="ARBA00004173"/>
    </source>
</evidence>
<keyword evidence="4" id="KW-0496">Mitochondrion</keyword>
<evidence type="ECO:0000256" key="3">
    <source>
        <dbReference type="ARBA" id="ARBA00022980"/>
    </source>
</evidence>
<dbReference type="GeneID" id="100187383"/>
<evidence type="ECO:0000313" key="9">
    <source>
        <dbReference type="Proteomes" id="UP000008144"/>
    </source>
</evidence>
<dbReference type="GO" id="GO:0006412">
    <property type="term" value="P:translation"/>
    <property type="evidence" value="ECO:0007669"/>
    <property type="project" value="InterPro"/>
</dbReference>
<dbReference type="GO" id="GO:0017148">
    <property type="term" value="P:negative regulation of translation"/>
    <property type="evidence" value="ECO:0000318"/>
    <property type="project" value="GO_Central"/>
</dbReference>
<reference evidence="8" key="4">
    <citation type="submission" date="2025-09" db="UniProtKB">
        <authorList>
            <consortium name="Ensembl"/>
        </authorList>
    </citation>
    <scope>IDENTIFICATION</scope>
</reference>
<sequence>MSFGRANQQWSTFSKAWYLLNADRQPPGKLADVAAKYLMGMHKPIYHPTSRVGDHVVIINAKEIAYSGNKWEEKTFHSHTGRKKGRLMMRAFEVHELDPTWIVKRYVYRRLPKGSYGGMYKRNLFQKLHVFADENIPEEIKENISFVIPQPRRVFKGINDYTQEEIDNFPKLWIPSPDFLKR</sequence>
<keyword evidence="5" id="KW-0687">Ribonucleoprotein</keyword>
<dbReference type="GO" id="GO:0005762">
    <property type="term" value="C:mitochondrial large ribosomal subunit"/>
    <property type="evidence" value="ECO:0000318"/>
    <property type="project" value="GO_Central"/>
</dbReference>
<dbReference type="InterPro" id="IPR036899">
    <property type="entry name" value="Ribosomal_uL13_sf"/>
</dbReference>
<proteinExistence type="inferred from homology"/>
<evidence type="ECO:0000256" key="4">
    <source>
        <dbReference type="ARBA" id="ARBA00023128"/>
    </source>
</evidence>
<name>A0A1W2W7E4_CIOIN</name>
<dbReference type="OrthoDB" id="274622at2759"/>
<evidence type="ECO:0000256" key="6">
    <source>
        <dbReference type="ARBA" id="ARBA00068950"/>
    </source>
</evidence>
<dbReference type="FunCoup" id="A0A1W2W7E4">
    <property type="interactions" value="360"/>
</dbReference>
<reference evidence="8" key="3">
    <citation type="submission" date="2025-08" db="UniProtKB">
        <authorList>
            <consortium name="Ensembl"/>
        </authorList>
    </citation>
    <scope>IDENTIFICATION</scope>
</reference>
<keyword evidence="9" id="KW-1185">Reference proteome</keyword>
<dbReference type="NCBIfam" id="TIGR01066">
    <property type="entry name" value="rplM_bact"/>
    <property type="match status" value="1"/>
</dbReference>
<dbReference type="PANTHER" id="PTHR11545:SF2">
    <property type="entry name" value="LARGE RIBOSOMAL SUBUNIT PROTEIN UL13M"/>
    <property type="match status" value="1"/>
</dbReference>
<dbReference type="Proteomes" id="UP000008144">
    <property type="component" value="Chromosome 1"/>
</dbReference>